<dbReference type="EMBL" id="KQ971326">
    <property type="protein sequence ID" value="EFA12553.1"/>
    <property type="molecule type" value="Genomic_DNA"/>
</dbReference>
<dbReference type="InParanoid" id="D7EJ24"/>
<gene>
    <name evidence="3" type="primary">GLEAN_01961</name>
    <name evidence="3" type="ORF">TcasGA2_TC001961</name>
</gene>
<dbReference type="Proteomes" id="UP000007266">
    <property type="component" value="Linkage group 3"/>
</dbReference>
<protein>
    <submittedName>
        <fullName evidence="3">Uncharacterized protein</fullName>
    </submittedName>
</protein>
<accession>D7EJ24</accession>
<name>D7EJ24_TRICA</name>
<dbReference type="PhylomeDB" id="D7EJ24"/>
<evidence type="ECO:0000256" key="1">
    <source>
        <dbReference type="SAM" id="MobiDB-lite"/>
    </source>
</evidence>
<dbReference type="AlphaFoldDB" id="D7EJ24"/>
<feature type="signal peptide" evidence="2">
    <location>
        <begin position="1"/>
        <end position="21"/>
    </location>
</feature>
<evidence type="ECO:0000256" key="2">
    <source>
        <dbReference type="SAM" id="SignalP"/>
    </source>
</evidence>
<dbReference type="HOGENOM" id="CLU_1680208_0_0_1"/>
<evidence type="ECO:0000313" key="4">
    <source>
        <dbReference type="Proteomes" id="UP000007266"/>
    </source>
</evidence>
<reference evidence="3 4" key="1">
    <citation type="journal article" date="2008" name="Nature">
        <title>The genome of the model beetle and pest Tribolium castaneum.</title>
        <authorList>
            <consortium name="Tribolium Genome Sequencing Consortium"/>
            <person name="Richards S."/>
            <person name="Gibbs R.A."/>
            <person name="Weinstock G.M."/>
            <person name="Brown S.J."/>
            <person name="Denell R."/>
            <person name="Beeman R.W."/>
            <person name="Gibbs R."/>
            <person name="Beeman R.W."/>
            <person name="Brown S.J."/>
            <person name="Bucher G."/>
            <person name="Friedrich M."/>
            <person name="Grimmelikhuijzen C.J."/>
            <person name="Klingler M."/>
            <person name="Lorenzen M."/>
            <person name="Richards S."/>
            <person name="Roth S."/>
            <person name="Schroder R."/>
            <person name="Tautz D."/>
            <person name="Zdobnov E.M."/>
            <person name="Muzny D."/>
            <person name="Gibbs R.A."/>
            <person name="Weinstock G.M."/>
            <person name="Attaway T."/>
            <person name="Bell S."/>
            <person name="Buhay C.J."/>
            <person name="Chandrabose M.N."/>
            <person name="Chavez D."/>
            <person name="Clerk-Blankenburg K.P."/>
            <person name="Cree A."/>
            <person name="Dao M."/>
            <person name="Davis C."/>
            <person name="Chacko J."/>
            <person name="Dinh H."/>
            <person name="Dugan-Rocha S."/>
            <person name="Fowler G."/>
            <person name="Garner T.T."/>
            <person name="Garnes J."/>
            <person name="Gnirke A."/>
            <person name="Hawes A."/>
            <person name="Hernandez J."/>
            <person name="Hines S."/>
            <person name="Holder M."/>
            <person name="Hume J."/>
            <person name="Jhangiani S.N."/>
            <person name="Joshi V."/>
            <person name="Khan Z.M."/>
            <person name="Jackson L."/>
            <person name="Kovar C."/>
            <person name="Kowis A."/>
            <person name="Lee S."/>
            <person name="Lewis L.R."/>
            <person name="Margolis J."/>
            <person name="Morgan M."/>
            <person name="Nazareth L.V."/>
            <person name="Nguyen N."/>
            <person name="Okwuonu G."/>
            <person name="Parker D."/>
            <person name="Richards S."/>
            <person name="Ruiz S.J."/>
            <person name="Santibanez J."/>
            <person name="Savard J."/>
            <person name="Scherer S.E."/>
            <person name="Schneider B."/>
            <person name="Sodergren E."/>
            <person name="Tautz D."/>
            <person name="Vattahil S."/>
            <person name="Villasana D."/>
            <person name="White C.S."/>
            <person name="Wright R."/>
            <person name="Park Y."/>
            <person name="Beeman R.W."/>
            <person name="Lord J."/>
            <person name="Oppert B."/>
            <person name="Lorenzen M."/>
            <person name="Brown S."/>
            <person name="Wang L."/>
            <person name="Savard J."/>
            <person name="Tautz D."/>
            <person name="Richards S."/>
            <person name="Weinstock G."/>
            <person name="Gibbs R.A."/>
            <person name="Liu Y."/>
            <person name="Worley K."/>
            <person name="Weinstock G."/>
            <person name="Elsik C.G."/>
            <person name="Reese J.T."/>
            <person name="Elhaik E."/>
            <person name="Landan G."/>
            <person name="Graur D."/>
            <person name="Arensburger P."/>
            <person name="Atkinson P."/>
            <person name="Beeman R.W."/>
            <person name="Beidler J."/>
            <person name="Brown S.J."/>
            <person name="Demuth J.P."/>
            <person name="Drury D.W."/>
            <person name="Du Y.Z."/>
            <person name="Fujiwara H."/>
            <person name="Lorenzen M."/>
            <person name="Maselli V."/>
            <person name="Osanai M."/>
            <person name="Park Y."/>
            <person name="Robertson H.M."/>
            <person name="Tu Z."/>
            <person name="Wang J.J."/>
            <person name="Wang S."/>
            <person name="Richards S."/>
            <person name="Song H."/>
            <person name="Zhang L."/>
            <person name="Sodergren E."/>
            <person name="Werner D."/>
            <person name="Stanke M."/>
            <person name="Morgenstern B."/>
            <person name="Solovyev V."/>
            <person name="Kosarev P."/>
            <person name="Brown G."/>
            <person name="Chen H.C."/>
            <person name="Ermolaeva O."/>
            <person name="Hlavina W."/>
            <person name="Kapustin Y."/>
            <person name="Kiryutin B."/>
            <person name="Kitts P."/>
            <person name="Maglott D."/>
            <person name="Pruitt K."/>
            <person name="Sapojnikov V."/>
            <person name="Souvorov A."/>
            <person name="Mackey A.J."/>
            <person name="Waterhouse R.M."/>
            <person name="Wyder S."/>
            <person name="Zdobnov E.M."/>
            <person name="Zdobnov E.M."/>
            <person name="Wyder S."/>
            <person name="Kriventseva E.V."/>
            <person name="Kadowaki T."/>
            <person name="Bork P."/>
            <person name="Aranda M."/>
            <person name="Bao R."/>
            <person name="Beermann A."/>
            <person name="Berns N."/>
            <person name="Bolognesi R."/>
            <person name="Bonneton F."/>
            <person name="Bopp D."/>
            <person name="Brown S.J."/>
            <person name="Bucher G."/>
            <person name="Butts T."/>
            <person name="Chaumot A."/>
            <person name="Denell R.E."/>
            <person name="Ferrier D.E."/>
            <person name="Friedrich M."/>
            <person name="Gordon C.M."/>
            <person name="Jindra M."/>
            <person name="Klingler M."/>
            <person name="Lan Q."/>
            <person name="Lattorff H.M."/>
            <person name="Laudet V."/>
            <person name="von Levetsow C."/>
            <person name="Liu Z."/>
            <person name="Lutz R."/>
            <person name="Lynch J.A."/>
            <person name="da Fonseca R.N."/>
            <person name="Posnien N."/>
            <person name="Reuter R."/>
            <person name="Roth S."/>
            <person name="Savard J."/>
            <person name="Schinko J.B."/>
            <person name="Schmitt C."/>
            <person name="Schoppmeier M."/>
            <person name="Schroder R."/>
            <person name="Shippy T.D."/>
            <person name="Simonnet F."/>
            <person name="Marques-Souza H."/>
            <person name="Tautz D."/>
            <person name="Tomoyasu Y."/>
            <person name="Trauner J."/>
            <person name="Van der Zee M."/>
            <person name="Vervoort M."/>
            <person name="Wittkopp N."/>
            <person name="Wimmer E.A."/>
            <person name="Yang X."/>
            <person name="Jones A.K."/>
            <person name="Sattelle D.B."/>
            <person name="Ebert P.R."/>
            <person name="Nelson D."/>
            <person name="Scott J.G."/>
            <person name="Beeman R.W."/>
            <person name="Muthukrishnan S."/>
            <person name="Kramer K.J."/>
            <person name="Arakane Y."/>
            <person name="Beeman R.W."/>
            <person name="Zhu Q."/>
            <person name="Hogenkamp D."/>
            <person name="Dixit R."/>
            <person name="Oppert B."/>
            <person name="Jiang H."/>
            <person name="Zou Z."/>
            <person name="Marshall J."/>
            <person name="Elpidina E."/>
            <person name="Vinokurov K."/>
            <person name="Oppert C."/>
            <person name="Zou Z."/>
            <person name="Evans J."/>
            <person name="Lu Z."/>
            <person name="Zhao P."/>
            <person name="Sumathipala N."/>
            <person name="Altincicek B."/>
            <person name="Vilcinskas A."/>
            <person name="Williams M."/>
            <person name="Hultmark D."/>
            <person name="Hetru C."/>
            <person name="Jiang H."/>
            <person name="Grimmelikhuijzen C.J."/>
            <person name="Hauser F."/>
            <person name="Cazzamali G."/>
            <person name="Williamson M."/>
            <person name="Park Y."/>
            <person name="Li B."/>
            <person name="Tanaka Y."/>
            <person name="Predel R."/>
            <person name="Neupert S."/>
            <person name="Schachtner J."/>
            <person name="Verleyen P."/>
            <person name="Raible F."/>
            <person name="Bork P."/>
            <person name="Friedrich M."/>
            <person name="Walden K.K."/>
            <person name="Robertson H.M."/>
            <person name="Angeli S."/>
            <person name="Foret S."/>
            <person name="Bucher G."/>
            <person name="Schuetz S."/>
            <person name="Maleszka R."/>
            <person name="Wimmer E.A."/>
            <person name="Beeman R.W."/>
            <person name="Lorenzen M."/>
            <person name="Tomoyasu Y."/>
            <person name="Miller S.C."/>
            <person name="Grossmann D."/>
            <person name="Bucher G."/>
        </authorList>
    </citation>
    <scope>NUCLEOTIDE SEQUENCE [LARGE SCALE GENOMIC DNA]</scope>
    <source>
        <strain evidence="3 4">Georgia GA2</strain>
    </source>
</reference>
<sequence>MFKRRIFFILLLVKTSPLASKGKGASPKVKKEPVLSINEDKSSDYVPIDTKVSLNVDNLNKHQKEMLRRRRDDIPALYEDLTRSQTPDMFRSNDETETQTFDALEEIKEEKSLNSLASELSSLFDREKKTEPTPPDTVDKKIESRRKTTIRRLSVFE</sequence>
<reference evidence="3 4" key="2">
    <citation type="journal article" date="2010" name="Nucleic Acids Res.">
        <title>BeetleBase in 2010: revisions to provide comprehensive genomic information for Tribolium castaneum.</title>
        <authorList>
            <person name="Kim H.S."/>
            <person name="Murphy T."/>
            <person name="Xia J."/>
            <person name="Caragea D."/>
            <person name="Park Y."/>
            <person name="Beeman R.W."/>
            <person name="Lorenzen M.D."/>
            <person name="Butcher S."/>
            <person name="Manak J.R."/>
            <person name="Brown S.J."/>
        </authorList>
    </citation>
    <scope>GENOME REANNOTATION</scope>
    <source>
        <strain evidence="3 4">Georgia GA2</strain>
    </source>
</reference>
<keyword evidence="4" id="KW-1185">Reference proteome</keyword>
<evidence type="ECO:0000313" key="3">
    <source>
        <dbReference type="EMBL" id="EFA12553.1"/>
    </source>
</evidence>
<feature type="compositionally biased region" description="Basic and acidic residues" evidence="1">
    <location>
        <begin position="124"/>
        <end position="144"/>
    </location>
</feature>
<feature type="chain" id="PRO_5003094969" evidence="2">
    <location>
        <begin position="22"/>
        <end position="157"/>
    </location>
</feature>
<organism evidence="3 4">
    <name type="scientific">Tribolium castaneum</name>
    <name type="common">Red flour beetle</name>
    <dbReference type="NCBI Taxonomy" id="7070"/>
    <lineage>
        <taxon>Eukaryota</taxon>
        <taxon>Metazoa</taxon>
        <taxon>Ecdysozoa</taxon>
        <taxon>Arthropoda</taxon>
        <taxon>Hexapoda</taxon>
        <taxon>Insecta</taxon>
        <taxon>Pterygota</taxon>
        <taxon>Neoptera</taxon>
        <taxon>Endopterygota</taxon>
        <taxon>Coleoptera</taxon>
        <taxon>Polyphaga</taxon>
        <taxon>Cucujiformia</taxon>
        <taxon>Tenebrionidae</taxon>
        <taxon>Tenebrionidae incertae sedis</taxon>
        <taxon>Tribolium</taxon>
    </lineage>
</organism>
<keyword evidence="2" id="KW-0732">Signal</keyword>
<feature type="region of interest" description="Disordered" evidence="1">
    <location>
        <begin position="118"/>
        <end position="144"/>
    </location>
</feature>
<proteinExistence type="predicted"/>